<dbReference type="AlphaFoldDB" id="A0A840UMM0"/>
<dbReference type="SUPFAM" id="SSF102114">
    <property type="entry name" value="Radical SAM enzymes"/>
    <property type="match status" value="1"/>
</dbReference>
<evidence type="ECO:0000313" key="12">
    <source>
        <dbReference type="EMBL" id="MBB5347517.1"/>
    </source>
</evidence>
<comment type="caution">
    <text evidence="12">The sequence shown here is derived from an EMBL/GenBank/DDBJ whole genome shotgun (WGS) entry which is preliminary data.</text>
</comment>
<keyword evidence="10" id="KW-0004">4Fe-4S</keyword>
<dbReference type="SFLD" id="SFLDG01082">
    <property type="entry name" value="B12-binding_domain_containing"/>
    <property type="match status" value="1"/>
</dbReference>
<evidence type="ECO:0000256" key="5">
    <source>
        <dbReference type="ARBA" id="ARBA00022691"/>
    </source>
</evidence>
<name>A0A840UMM0_9BACT</name>
<evidence type="ECO:0000256" key="6">
    <source>
        <dbReference type="ARBA" id="ARBA00022723"/>
    </source>
</evidence>
<reference evidence="12 13" key="1">
    <citation type="submission" date="2020-08" db="EMBL/GenBank/DDBJ databases">
        <title>Genomic Encyclopedia of Type Strains, Phase IV (KMG-IV): sequencing the most valuable type-strain genomes for metagenomic binning, comparative biology and taxonomic classification.</title>
        <authorList>
            <person name="Goeker M."/>
        </authorList>
    </citation>
    <scope>NUCLEOTIDE SEQUENCE [LARGE SCALE GENOMIC DNA]</scope>
    <source>
        <strain evidence="12 13">DSM 28570</strain>
    </source>
</reference>
<dbReference type="PANTHER" id="PTHR13932">
    <property type="entry name" value="COPROPORPHYRINIGEN III OXIDASE"/>
    <property type="match status" value="1"/>
</dbReference>
<dbReference type="Proteomes" id="UP000539642">
    <property type="component" value="Unassembled WGS sequence"/>
</dbReference>
<dbReference type="Pfam" id="PF04055">
    <property type="entry name" value="Radical_SAM"/>
    <property type="match status" value="1"/>
</dbReference>
<dbReference type="GO" id="GO:0046872">
    <property type="term" value="F:metal ion binding"/>
    <property type="evidence" value="ECO:0007669"/>
    <property type="project" value="UniProtKB-UniRule"/>
</dbReference>
<dbReference type="InterPro" id="IPR013785">
    <property type="entry name" value="Aldolase_TIM"/>
</dbReference>
<dbReference type="SFLD" id="SFLDS00029">
    <property type="entry name" value="Radical_SAM"/>
    <property type="match status" value="1"/>
</dbReference>
<dbReference type="InterPro" id="IPR004559">
    <property type="entry name" value="HemW-like"/>
</dbReference>
<comment type="function">
    <text evidence="10">Probably acts as a heme chaperone, transferring heme to an unknown acceptor. Binds one molecule of heme per monomer, possibly covalently. Binds 1 [4Fe-4S] cluster. The cluster is coordinated with 3 cysteines and an exchangeable S-adenosyl-L-methionine.</text>
</comment>
<dbReference type="InterPro" id="IPR058240">
    <property type="entry name" value="rSAM_sf"/>
</dbReference>
<keyword evidence="9 10" id="KW-0143">Chaperone</keyword>
<accession>A0A840UMM0</accession>
<dbReference type="GO" id="GO:0005737">
    <property type="term" value="C:cytoplasm"/>
    <property type="evidence" value="ECO:0007669"/>
    <property type="project" value="UniProtKB-SubCell"/>
</dbReference>
<dbReference type="SFLD" id="SFLDF00288">
    <property type="entry name" value="HemN-like__clustered_with_nucl"/>
    <property type="match status" value="1"/>
</dbReference>
<proteinExistence type="inferred from homology"/>
<dbReference type="InterPro" id="IPR034505">
    <property type="entry name" value="Coproporphyrinogen-III_oxidase"/>
</dbReference>
<dbReference type="GO" id="GO:0051539">
    <property type="term" value="F:4 iron, 4 sulfur cluster binding"/>
    <property type="evidence" value="ECO:0007669"/>
    <property type="project" value="UniProtKB-UniRule"/>
</dbReference>
<evidence type="ECO:0000256" key="9">
    <source>
        <dbReference type="ARBA" id="ARBA00023186"/>
    </source>
</evidence>
<dbReference type="PROSITE" id="PS51918">
    <property type="entry name" value="RADICAL_SAM"/>
    <property type="match status" value="1"/>
</dbReference>
<protein>
    <recommendedName>
        <fullName evidence="3 10">Heme chaperone HemW</fullName>
    </recommendedName>
</protein>
<evidence type="ECO:0000256" key="4">
    <source>
        <dbReference type="ARBA" id="ARBA00022617"/>
    </source>
</evidence>
<dbReference type="RefSeq" id="WP_183349346.1">
    <property type="nucleotide sequence ID" value="NZ_JACHEO010000004.1"/>
</dbReference>
<keyword evidence="12" id="KW-0560">Oxidoreductase</keyword>
<evidence type="ECO:0000256" key="8">
    <source>
        <dbReference type="ARBA" id="ARBA00023014"/>
    </source>
</evidence>
<keyword evidence="4 10" id="KW-0349">Heme</keyword>
<evidence type="ECO:0000256" key="10">
    <source>
        <dbReference type="RuleBase" id="RU364116"/>
    </source>
</evidence>
<dbReference type="InterPro" id="IPR006638">
    <property type="entry name" value="Elp3/MiaA/NifB-like_rSAM"/>
</dbReference>
<evidence type="ECO:0000256" key="3">
    <source>
        <dbReference type="ARBA" id="ARBA00017228"/>
    </source>
</evidence>
<evidence type="ECO:0000256" key="7">
    <source>
        <dbReference type="ARBA" id="ARBA00023004"/>
    </source>
</evidence>
<evidence type="ECO:0000259" key="11">
    <source>
        <dbReference type="PROSITE" id="PS51918"/>
    </source>
</evidence>
<dbReference type="Gene3D" id="3.20.20.70">
    <property type="entry name" value="Aldolase class I"/>
    <property type="match status" value="1"/>
</dbReference>
<dbReference type="GO" id="GO:0006779">
    <property type="term" value="P:porphyrin-containing compound biosynthetic process"/>
    <property type="evidence" value="ECO:0007669"/>
    <property type="project" value="InterPro"/>
</dbReference>
<comment type="similarity">
    <text evidence="2">Belongs to the anaerobic coproporphyrinogen-III oxidase family. HemW subfamily.</text>
</comment>
<dbReference type="Pfam" id="PF06969">
    <property type="entry name" value="HemN_C"/>
    <property type="match status" value="1"/>
</dbReference>
<comment type="cofactor">
    <cofactor evidence="1">
        <name>[4Fe-4S] cluster</name>
        <dbReference type="ChEBI" id="CHEBI:49883"/>
    </cofactor>
</comment>
<dbReference type="SFLD" id="SFLDG01065">
    <property type="entry name" value="anaerobic_coproporphyrinogen-I"/>
    <property type="match status" value="1"/>
</dbReference>
<organism evidence="12 13">
    <name type="scientific">Desulfoprunum benzoelyticum</name>
    <dbReference type="NCBI Taxonomy" id="1506996"/>
    <lineage>
        <taxon>Bacteria</taxon>
        <taxon>Pseudomonadati</taxon>
        <taxon>Thermodesulfobacteriota</taxon>
        <taxon>Desulfobulbia</taxon>
        <taxon>Desulfobulbales</taxon>
        <taxon>Desulfobulbaceae</taxon>
        <taxon>Desulfoprunum</taxon>
    </lineage>
</organism>
<keyword evidence="6 10" id="KW-0479">Metal-binding</keyword>
<comment type="subcellular location">
    <subcellularLocation>
        <location evidence="10">Cytoplasm</location>
    </subcellularLocation>
</comment>
<evidence type="ECO:0000256" key="2">
    <source>
        <dbReference type="ARBA" id="ARBA00006100"/>
    </source>
</evidence>
<dbReference type="CDD" id="cd01335">
    <property type="entry name" value="Radical_SAM"/>
    <property type="match status" value="1"/>
</dbReference>
<dbReference type="InterPro" id="IPR007197">
    <property type="entry name" value="rSAM"/>
</dbReference>
<dbReference type="SMART" id="SM00729">
    <property type="entry name" value="Elp3"/>
    <property type="match status" value="1"/>
</dbReference>
<evidence type="ECO:0000256" key="1">
    <source>
        <dbReference type="ARBA" id="ARBA00001966"/>
    </source>
</evidence>
<dbReference type="InterPro" id="IPR010723">
    <property type="entry name" value="HemN_C"/>
</dbReference>
<sequence length="375" mass="41760">MAGLYLHIPFCSSKCPYCSFVSFPGMEQVMPRYARAVESELATLVRQEQETPIETVFAGGGTPTILPTELLIPLFDAIRKKFSLAAEAEISIEANPGTVTRESLARLRQAGINRISLGIQSFNDSELGKLGRRYRTGVARQAVMAAKAAGFDNLSIDLIYGVPGQSPATWRQTLEESLSYVPQHLSCYQLTIEDGTPFAEMMERGDLDLPGEEDIEMMDEMTVEVCRSAGLRHYEISNFARPGRECRHNINYWRNGDYYAVGSGAVSCISGRRQRRTEDPVAYCRMVENGRSPVIEEENLDRETSFRESVVIGMRMLTGISRADLVARYGMDVQDCYGGLLDRLQDGGLVELSPTHLRLTDYGRRVANTVLAELV</sequence>
<dbReference type="NCBIfam" id="TIGR00539">
    <property type="entry name" value="hemN_rel"/>
    <property type="match status" value="1"/>
</dbReference>
<dbReference type="GO" id="GO:0004109">
    <property type="term" value="F:coproporphyrinogen oxidase activity"/>
    <property type="evidence" value="ECO:0007669"/>
    <property type="project" value="InterPro"/>
</dbReference>
<dbReference type="SFLD" id="SFLDF00562">
    <property type="entry name" value="HemN-like__clustered_with_heat"/>
    <property type="match status" value="1"/>
</dbReference>
<evidence type="ECO:0000313" key="13">
    <source>
        <dbReference type="Proteomes" id="UP000539642"/>
    </source>
</evidence>
<keyword evidence="8 10" id="KW-0411">Iron-sulfur</keyword>
<keyword evidence="7 10" id="KW-0408">Iron</keyword>
<gene>
    <name evidence="12" type="ORF">HNQ81_001233</name>
</gene>
<dbReference type="EMBL" id="JACHEO010000004">
    <property type="protein sequence ID" value="MBB5347517.1"/>
    <property type="molecule type" value="Genomic_DNA"/>
</dbReference>
<keyword evidence="5 10" id="KW-0949">S-adenosyl-L-methionine</keyword>
<dbReference type="PANTHER" id="PTHR13932:SF5">
    <property type="entry name" value="RADICAL S-ADENOSYL METHIONINE DOMAIN-CONTAINING PROTEIN 1, MITOCHONDRIAL"/>
    <property type="match status" value="1"/>
</dbReference>
<keyword evidence="13" id="KW-1185">Reference proteome</keyword>
<keyword evidence="10" id="KW-0963">Cytoplasm</keyword>
<feature type="domain" description="Radical SAM core" evidence="11">
    <location>
        <begin position="1"/>
        <end position="232"/>
    </location>
</feature>